<dbReference type="PANTHER" id="PTHR38471">
    <property type="entry name" value="FOUR HELIX BUNDLE PROTEIN"/>
    <property type="match status" value="1"/>
</dbReference>
<proteinExistence type="predicted"/>
<keyword evidence="2" id="KW-1185">Reference proteome</keyword>
<dbReference type="KEGG" id="fsn:GS03_01675"/>
<reference evidence="1 2" key="1">
    <citation type="submission" date="2019-04" db="EMBL/GenBank/DDBJ databases">
        <title>Flavobacterium sp. GS03.</title>
        <authorList>
            <person name="Kim H."/>
        </authorList>
    </citation>
    <scope>NUCLEOTIDE SEQUENCE [LARGE SCALE GENOMIC DNA]</scope>
    <source>
        <strain evidence="1 2">GS03</strain>
    </source>
</reference>
<dbReference type="OrthoDB" id="9811959at2"/>
<evidence type="ECO:0000313" key="2">
    <source>
        <dbReference type="Proteomes" id="UP000296862"/>
    </source>
</evidence>
<dbReference type="AlphaFoldDB" id="A0A4P7PUY5"/>
<protein>
    <recommendedName>
        <fullName evidence="3">Four helix bundle protein</fullName>
    </recommendedName>
</protein>
<dbReference type="Pfam" id="PF05635">
    <property type="entry name" value="23S_rRNA_IVP"/>
    <property type="match status" value="1"/>
</dbReference>
<dbReference type="EMBL" id="CP038810">
    <property type="protein sequence ID" value="QBZ98170.1"/>
    <property type="molecule type" value="Genomic_DNA"/>
</dbReference>
<evidence type="ECO:0008006" key="3">
    <source>
        <dbReference type="Google" id="ProtNLM"/>
    </source>
</evidence>
<name>A0A4P7PUY5_9FLAO</name>
<dbReference type="InterPro" id="IPR012657">
    <property type="entry name" value="23S_rRNA-intervening_sequence"/>
</dbReference>
<dbReference type="NCBIfam" id="TIGR02436">
    <property type="entry name" value="four helix bundle protein"/>
    <property type="match status" value="1"/>
</dbReference>
<dbReference type="InterPro" id="IPR036583">
    <property type="entry name" value="23S_rRNA_IVS_sf"/>
</dbReference>
<organism evidence="1 2">
    <name type="scientific">Flavobacterium sangjuense</name>
    <dbReference type="NCBI Taxonomy" id="2518177"/>
    <lineage>
        <taxon>Bacteria</taxon>
        <taxon>Pseudomonadati</taxon>
        <taxon>Bacteroidota</taxon>
        <taxon>Flavobacteriia</taxon>
        <taxon>Flavobacteriales</taxon>
        <taxon>Flavobacteriaceae</taxon>
        <taxon>Flavobacterium</taxon>
    </lineage>
</organism>
<dbReference type="PANTHER" id="PTHR38471:SF2">
    <property type="entry name" value="FOUR HELIX BUNDLE PROTEIN"/>
    <property type="match status" value="1"/>
</dbReference>
<dbReference type="SUPFAM" id="SSF158446">
    <property type="entry name" value="IVS-encoded protein-like"/>
    <property type="match status" value="1"/>
</dbReference>
<sequence length="125" mass="14410">MYVFSFEKLEVWVEAKEFSKSVYEITTHFPDTEKFGLTSQLKRASISIASNIAEGSARKNYKDKAHFTTIAFGSAVEVLNQLIISFELNFVSEVDYLKLREQLESITNKLNSLRNYQIDKSNEIK</sequence>
<dbReference type="Gene3D" id="1.20.1440.60">
    <property type="entry name" value="23S rRNA-intervening sequence"/>
    <property type="match status" value="1"/>
</dbReference>
<dbReference type="Proteomes" id="UP000296862">
    <property type="component" value="Chromosome"/>
</dbReference>
<evidence type="ECO:0000313" key="1">
    <source>
        <dbReference type="EMBL" id="QBZ98170.1"/>
    </source>
</evidence>
<dbReference type="CDD" id="cd16377">
    <property type="entry name" value="23S_rRNA_IVP_like"/>
    <property type="match status" value="1"/>
</dbReference>
<dbReference type="RefSeq" id="WP_136152081.1">
    <property type="nucleotide sequence ID" value="NZ_CP038810.1"/>
</dbReference>
<accession>A0A4P7PUY5</accession>
<gene>
    <name evidence="1" type="ORF">GS03_01675</name>
</gene>